<sequence length="192" mass="22674">MFEGYNKVQKTVLETTLQIIMKKELQSTSMSLISKKSGISTGNIYYYFKSKEDIINELYKAVTKECSDYVLNNFYDPTSIQERFYRAWENFIKFYKEHPDASQFIQRYSSSPYIYQSTKDEVTKDSWCGPLEILYAEAIKQNFFTEFDPHLMVQLNYGSVVFFLKEHLNEELSDDMIKVLISFCWKSVSKGK</sequence>
<dbReference type="PROSITE" id="PS50977">
    <property type="entry name" value="HTH_TETR_2"/>
    <property type="match status" value="1"/>
</dbReference>
<dbReference type="Gene3D" id="1.10.357.10">
    <property type="entry name" value="Tetracycline Repressor, domain 2"/>
    <property type="match status" value="1"/>
</dbReference>
<reference evidence="4 5" key="1">
    <citation type="submission" date="2017-06" db="EMBL/GenBank/DDBJ databases">
        <title>Complete genome sequence of Paenibacillus donghaensis KCTC 13049T isolated from East Sea sediment, South Korea.</title>
        <authorList>
            <person name="Jung B.K."/>
            <person name="Hong S.-J."/>
            <person name="Shin J.-H."/>
        </authorList>
    </citation>
    <scope>NUCLEOTIDE SEQUENCE [LARGE SCALE GENOMIC DNA]</scope>
    <source>
        <strain evidence="4 5">KCTC 13049</strain>
    </source>
</reference>
<name>A0A2Z2KES1_9BACL</name>
<evidence type="ECO:0000313" key="4">
    <source>
        <dbReference type="EMBL" id="ASA21640.1"/>
    </source>
</evidence>
<dbReference type="RefSeq" id="WP_087915649.1">
    <property type="nucleotide sequence ID" value="NZ_CP021780.1"/>
</dbReference>
<proteinExistence type="predicted"/>
<organism evidence="4 5">
    <name type="scientific">Paenibacillus donghaensis</name>
    <dbReference type="NCBI Taxonomy" id="414771"/>
    <lineage>
        <taxon>Bacteria</taxon>
        <taxon>Bacillati</taxon>
        <taxon>Bacillota</taxon>
        <taxon>Bacilli</taxon>
        <taxon>Bacillales</taxon>
        <taxon>Paenibacillaceae</taxon>
        <taxon>Paenibacillus</taxon>
    </lineage>
</organism>
<dbReference type="PANTHER" id="PTHR43479">
    <property type="entry name" value="ACREF/ENVCD OPERON REPRESSOR-RELATED"/>
    <property type="match status" value="1"/>
</dbReference>
<evidence type="ECO:0000313" key="5">
    <source>
        <dbReference type="Proteomes" id="UP000249890"/>
    </source>
</evidence>
<evidence type="ECO:0000256" key="1">
    <source>
        <dbReference type="ARBA" id="ARBA00023125"/>
    </source>
</evidence>
<dbReference type="GO" id="GO:0003677">
    <property type="term" value="F:DNA binding"/>
    <property type="evidence" value="ECO:0007669"/>
    <property type="project" value="UniProtKB-UniRule"/>
</dbReference>
<gene>
    <name evidence="4" type="ORF">B9T62_13180</name>
</gene>
<dbReference type="InterPro" id="IPR009057">
    <property type="entry name" value="Homeodomain-like_sf"/>
</dbReference>
<dbReference type="InterPro" id="IPR054422">
    <property type="entry name" value="TetR-like_HI_0893_C"/>
</dbReference>
<dbReference type="EMBL" id="CP021780">
    <property type="protein sequence ID" value="ASA21640.1"/>
    <property type="molecule type" value="Genomic_DNA"/>
</dbReference>
<dbReference type="AlphaFoldDB" id="A0A2Z2KES1"/>
<dbReference type="SUPFAM" id="SSF46689">
    <property type="entry name" value="Homeodomain-like"/>
    <property type="match status" value="1"/>
</dbReference>
<dbReference type="InterPro" id="IPR001647">
    <property type="entry name" value="HTH_TetR"/>
</dbReference>
<dbReference type="PRINTS" id="PR00455">
    <property type="entry name" value="HTHTETR"/>
</dbReference>
<keyword evidence="5" id="KW-1185">Reference proteome</keyword>
<keyword evidence="1 2" id="KW-0238">DNA-binding</keyword>
<dbReference type="PANTHER" id="PTHR43479:SF11">
    <property type="entry name" value="ACREF_ENVCD OPERON REPRESSOR-RELATED"/>
    <property type="match status" value="1"/>
</dbReference>
<feature type="DNA-binding region" description="H-T-H motif" evidence="2">
    <location>
        <begin position="29"/>
        <end position="48"/>
    </location>
</feature>
<accession>A0A2Z2KES1</accession>
<feature type="domain" description="HTH tetR-type" evidence="3">
    <location>
        <begin position="6"/>
        <end position="66"/>
    </location>
</feature>
<dbReference type="Pfam" id="PF00440">
    <property type="entry name" value="TetR_N"/>
    <property type="match status" value="1"/>
</dbReference>
<evidence type="ECO:0000256" key="2">
    <source>
        <dbReference type="PROSITE-ProRule" id="PRU00335"/>
    </source>
</evidence>
<dbReference type="Proteomes" id="UP000249890">
    <property type="component" value="Chromosome"/>
</dbReference>
<dbReference type="KEGG" id="pdh:B9T62_13180"/>
<dbReference type="OrthoDB" id="6430772at2"/>
<dbReference type="Pfam" id="PF22604">
    <property type="entry name" value="TetR_HI_0893_C"/>
    <property type="match status" value="1"/>
</dbReference>
<evidence type="ECO:0000259" key="3">
    <source>
        <dbReference type="PROSITE" id="PS50977"/>
    </source>
</evidence>
<protein>
    <submittedName>
        <fullName evidence="4">TetR family transcriptional regulator</fullName>
    </submittedName>
</protein>
<dbReference type="InterPro" id="IPR050624">
    <property type="entry name" value="HTH-type_Tx_Regulator"/>
</dbReference>